<feature type="compositionally biased region" description="Polar residues" evidence="1">
    <location>
        <begin position="163"/>
        <end position="178"/>
    </location>
</feature>
<accession>A0A2I0WVY7</accession>
<reference evidence="2 3" key="1">
    <citation type="journal article" date="2016" name="Sci. Rep.">
        <title>The Dendrobium catenatum Lindl. genome sequence provides insights into polysaccharide synthase, floral development and adaptive evolution.</title>
        <authorList>
            <person name="Zhang G.Q."/>
            <person name="Xu Q."/>
            <person name="Bian C."/>
            <person name="Tsai W.C."/>
            <person name="Yeh C.M."/>
            <person name="Liu K.W."/>
            <person name="Yoshida K."/>
            <person name="Zhang L.S."/>
            <person name="Chang S.B."/>
            <person name="Chen F."/>
            <person name="Shi Y."/>
            <person name="Su Y.Y."/>
            <person name="Zhang Y.Q."/>
            <person name="Chen L.J."/>
            <person name="Yin Y."/>
            <person name="Lin M."/>
            <person name="Huang H."/>
            <person name="Deng H."/>
            <person name="Wang Z.W."/>
            <person name="Zhu S.L."/>
            <person name="Zhao X."/>
            <person name="Deng C."/>
            <person name="Niu S.C."/>
            <person name="Huang J."/>
            <person name="Wang M."/>
            <person name="Liu G.H."/>
            <person name="Yang H.J."/>
            <person name="Xiao X.J."/>
            <person name="Hsiao Y.Y."/>
            <person name="Wu W.L."/>
            <person name="Chen Y.Y."/>
            <person name="Mitsuda N."/>
            <person name="Ohme-Takagi M."/>
            <person name="Luo Y.B."/>
            <person name="Van de Peer Y."/>
            <person name="Liu Z.J."/>
        </authorList>
    </citation>
    <scope>NUCLEOTIDE SEQUENCE [LARGE SCALE GENOMIC DNA]</scope>
    <source>
        <tissue evidence="2">The whole plant</tissue>
    </source>
</reference>
<organism evidence="2 3">
    <name type="scientific">Dendrobium catenatum</name>
    <dbReference type="NCBI Taxonomy" id="906689"/>
    <lineage>
        <taxon>Eukaryota</taxon>
        <taxon>Viridiplantae</taxon>
        <taxon>Streptophyta</taxon>
        <taxon>Embryophyta</taxon>
        <taxon>Tracheophyta</taxon>
        <taxon>Spermatophyta</taxon>
        <taxon>Magnoliopsida</taxon>
        <taxon>Liliopsida</taxon>
        <taxon>Asparagales</taxon>
        <taxon>Orchidaceae</taxon>
        <taxon>Epidendroideae</taxon>
        <taxon>Malaxideae</taxon>
        <taxon>Dendrobiinae</taxon>
        <taxon>Dendrobium</taxon>
    </lineage>
</organism>
<feature type="region of interest" description="Disordered" evidence="1">
    <location>
        <begin position="157"/>
        <end position="180"/>
    </location>
</feature>
<evidence type="ECO:0000256" key="1">
    <source>
        <dbReference type="SAM" id="MobiDB-lite"/>
    </source>
</evidence>
<protein>
    <submittedName>
        <fullName evidence="2">Uncharacterized protein</fullName>
    </submittedName>
</protein>
<dbReference type="InterPro" id="IPR053334">
    <property type="entry name" value="Chloroplast_Sensor_Kinase"/>
</dbReference>
<gene>
    <name evidence="2" type="ORF">MA16_Dca016271</name>
</gene>
<dbReference type="EMBL" id="KZ502410">
    <property type="protein sequence ID" value="PKU79826.1"/>
    <property type="molecule type" value="Genomic_DNA"/>
</dbReference>
<reference evidence="2 3" key="2">
    <citation type="journal article" date="2017" name="Nature">
        <title>The Apostasia genome and the evolution of orchids.</title>
        <authorList>
            <person name="Zhang G.Q."/>
            <person name="Liu K.W."/>
            <person name="Li Z."/>
            <person name="Lohaus R."/>
            <person name="Hsiao Y.Y."/>
            <person name="Niu S.C."/>
            <person name="Wang J.Y."/>
            <person name="Lin Y.C."/>
            <person name="Xu Q."/>
            <person name="Chen L.J."/>
            <person name="Yoshida K."/>
            <person name="Fujiwara S."/>
            <person name="Wang Z.W."/>
            <person name="Zhang Y.Q."/>
            <person name="Mitsuda N."/>
            <person name="Wang M."/>
            <person name="Liu G.H."/>
            <person name="Pecoraro L."/>
            <person name="Huang H.X."/>
            <person name="Xiao X.J."/>
            <person name="Lin M."/>
            <person name="Wu X.Y."/>
            <person name="Wu W.L."/>
            <person name="Chen Y.Y."/>
            <person name="Chang S.B."/>
            <person name="Sakamoto S."/>
            <person name="Ohme-Takagi M."/>
            <person name="Yagi M."/>
            <person name="Zeng S.J."/>
            <person name="Shen C.Y."/>
            <person name="Yeh C.M."/>
            <person name="Luo Y.B."/>
            <person name="Tsai W.C."/>
            <person name="Van de Peer Y."/>
            <person name="Liu Z.J."/>
        </authorList>
    </citation>
    <scope>NUCLEOTIDE SEQUENCE [LARGE SCALE GENOMIC DNA]</scope>
    <source>
        <tissue evidence="2">The whole plant</tissue>
    </source>
</reference>
<proteinExistence type="predicted"/>
<evidence type="ECO:0000313" key="2">
    <source>
        <dbReference type="EMBL" id="PKU79826.1"/>
    </source>
</evidence>
<keyword evidence="3" id="KW-1185">Reference proteome</keyword>
<dbReference type="AlphaFoldDB" id="A0A2I0WVY7"/>
<dbReference type="PANTHER" id="PTHR48206">
    <property type="entry name" value="CHLOROPLAST SENSOR KINASE, CHLOROPLASTIC"/>
    <property type="match status" value="1"/>
</dbReference>
<dbReference type="Proteomes" id="UP000233837">
    <property type="component" value="Unassembled WGS sequence"/>
</dbReference>
<evidence type="ECO:0000313" key="3">
    <source>
        <dbReference type="Proteomes" id="UP000233837"/>
    </source>
</evidence>
<name>A0A2I0WVY7_9ASPA</name>
<feature type="region of interest" description="Disordered" evidence="1">
    <location>
        <begin position="337"/>
        <end position="366"/>
    </location>
</feature>
<dbReference type="PANTHER" id="PTHR48206:SF1">
    <property type="entry name" value="CHLOROPLAST SENSOR KINASE, CHLOROPLASTIC"/>
    <property type="match status" value="1"/>
</dbReference>
<sequence>MAKPEKQHNPLRQQTKAQVSAPLVDPLLMRGHAQRNSTSLHSGGGRGGQCVRAIWEEEAKGVEFYACFWRKQKELGSLPHRGWWKGVFVRVAITTYEYEEPLSHKVPMIGSYHKLEAMDFGYLSPSVVSLHGAPSVIVSAPGSSGRSRIVRDDREPFAGDDVQFSSGRNNSLHGSSGTKLDRPGRSVWIYIEMRYFEEREKVEEREKQRKKWKSGFSDDAEPFSSEVAVEEIAVLEGPESYEIQLVKREICNEIKSDICSVPDPRKQSHKGRHKWPGSYEIQLVVCCFAELLSSPLLSGGFQVLGRARKFRTRFQSLIRLDQFSNLIQSQILVKKGLSSRSGSGGIRPRRPDPDMTDGQSDDQAAPVGSTAPVVDVLMPLSAVAAQPHLFLFFPNCLLRVPSHSTIGSPQRFPSKLSSSLIRHVSLPASASPTAAEGSNYPSSAAAVVEAIRRSSPASPVEFTQRVDRTGKTCLVLYSSDFQGLCMEQLELFLAVVDPHAALSVYVRPAGSYVMDQLELRRVIYYPGTGISQNEECVIVVGNFSVPGGLHIAEIAISRQEVEVVAEFGAIVFPLVKHPFVVGFLVAELPKIKVANCATFEAWEPLGFKEEFDRSYGQSTSERRLRAVMISRSLATAYVMDQFQVLGSSIQISAASRHLPHLGEKSRGRLPATSIKTCTVGVGETPRRFLRAVWHWDLAERGSRKEIYLHGQRAAVLACDRARRECRRAKRSWAAKVKPE</sequence>